<dbReference type="GO" id="GO:0003333">
    <property type="term" value="P:amino acid transmembrane transport"/>
    <property type="evidence" value="ECO:0007669"/>
    <property type="project" value="InterPro"/>
</dbReference>
<sequence length="84" mass="9555">MQDNTLQLSNSKATTAAFSKKLPFTKYDFGWVLLCIGMAIGAGTVLMPVQIGLKGIWGLYHRVYYRLPRNLYRAGYLLKDVIRK</sequence>
<name>A0A447UMF6_CITKO</name>
<evidence type="ECO:0000313" key="10">
    <source>
        <dbReference type="Proteomes" id="UP000270272"/>
    </source>
</evidence>
<feature type="transmembrane region" description="Helical" evidence="8">
    <location>
        <begin position="29"/>
        <end position="53"/>
    </location>
</feature>
<evidence type="ECO:0000313" key="9">
    <source>
        <dbReference type="EMBL" id="VEB90943.1"/>
    </source>
</evidence>
<protein>
    <submittedName>
        <fullName evidence="9">Inner membrane transport protein YhjV</fullName>
    </submittedName>
</protein>
<dbReference type="PANTHER" id="PTHR35334:SF5">
    <property type="entry name" value="INNER MEMBRANE TRANSPORT PROTEIN YHJV"/>
    <property type="match status" value="1"/>
</dbReference>
<comment type="subcellular location">
    <subcellularLocation>
        <location evidence="1">Cell inner membrane</location>
        <topology evidence="1">Multi-pass membrane protein</topology>
    </subcellularLocation>
</comment>
<evidence type="ECO:0000256" key="6">
    <source>
        <dbReference type="ARBA" id="ARBA00022989"/>
    </source>
</evidence>
<evidence type="ECO:0000256" key="3">
    <source>
        <dbReference type="ARBA" id="ARBA00022475"/>
    </source>
</evidence>
<evidence type="ECO:0000256" key="7">
    <source>
        <dbReference type="ARBA" id="ARBA00023136"/>
    </source>
</evidence>
<keyword evidence="3" id="KW-1003">Cell membrane</keyword>
<keyword evidence="6 8" id="KW-1133">Transmembrane helix</keyword>
<evidence type="ECO:0000256" key="2">
    <source>
        <dbReference type="ARBA" id="ARBA00022448"/>
    </source>
</evidence>
<dbReference type="PANTHER" id="PTHR35334">
    <property type="entry name" value="SERINE TRANSPORTER"/>
    <property type="match status" value="1"/>
</dbReference>
<evidence type="ECO:0000256" key="5">
    <source>
        <dbReference type="ARBA" id="ARBA00022692"/>
    </source>
</evidence>
<keyword evidence="7 8" id="KW-0472">Membrane</keyword>
<evidence type="ECO:0000256" key="4">
    <source>
        <dbReference type="ARBA" id="ARBA00022519"/>
    </source>
</evidence>
<evidence type="ECO:0000256" key="1">
    <source>
        <dbReference type="ARBA" id="ARBA00004429"/>
    </source>
</evidence>
<proteinExistence type="predicted"/>
<evidence type="ECO:0000256" key="8">
    <source>
        <dbReference type="SAM" id="Phobius"/>
    </source>
</evidence>
<dbReference type="EMBL" id="LR134204">
    <property type="protein sequence ID" value="VEB90943.1"/>
    <property type="molecule type" value="Genomic_DNA"/>
</dbReference>
<keyword evidence="2" id="KW-0813">Transport</keyword>
<reference evidence="9 10" key="1">
    <citation type="submission" date="2018-12" db="EMBL/GenBank/DDBJ databases">
        <authorList>
            <consortium name="Pathogen Informatics"/>
        </authorList>
    </citation>
    <scope>NUCLEOTIDE SEQUENCE [LARGE SCALE GENOMIC DNA]</scope>
    <source>
        <strain evidence="9 10">NCTC11075</strain>
    </source>
</reference>
<keyword evidence="5 8" id="KW-0812">Transmembrane</keyword>
<dbReference type="GO" id="GO:0005886">
    <property type="term" value="C:plasma membrane"/>
    <property type="evidence" value="ECO:0007669"/>
    <property type="project" value="UniProtKB-SubCell"/>
</dbReference>
<accession>A0A447UMF6</accession>
<dbReference type="InterPro" id="IPR018227">
    <property type="entry name" value="Amino_acid_transport_2"/>
</dbReference>
<dbReference type="AlphaFoldDB" id="A0A447UMF6"/>
<keyword evidence="4" id="KW-0997">Cell inner membrane</keyword>
<gene>
    <name evidence="9" type="primary">yhjV_1</name>
    <name evidence="9" type="ORF">NCTC11075_02705</name>
</gene>
<dbReference type="Proteomes" id="UP000270272">
    <property type="component" value="Chromosome"/>
</dbReference>
<organism evidence="9 10">
    <name type="scientific">Citrobacter koseri</name>
    <name type="common">Citrobacter diversus</name>
    <dbReference type="NCBI Taxonomy" id="545"/>
    <lineage>
        <taxon>Bacteria</taxon>
        <taxon>Pseudomonadati</taxon>
        <taxon>Pseudomonadota</taxon>
        <taxon>Gammaproteobacteria</taxon>
        <taxon>Enterobacterales</taxon>
        <taxon>Enterobacteriaceae</taxon>
        <taxon>Citrobacter</taxon>
    </lineage>
</organism>